<reference evidence="2 3" key="1">
    <citation type="submission" date="2023-07" db="EMBL/GenBank/DDBJ databases">
        <title>Sorghum-associated microbial communities from plants grown in Nebraska, USA.</title>
        <authorList>
            <person name="Schachtman D."/>
        </authorList>
    </citation>
    <scope>NUCLEOTIDE SEQUENCE [LARGE SCALE GENOMIC DNA]</scope>
    <source>
        <strain evidence="2 3">BE57</strain>
    </source>
</reference>
<dbReference type="Proteomes" id="UP001264980">
    <property type="component" value="Unassembled WGS sequence"/>
</dbReference>
<comment type="caution">
    <text evidence="2">The sequence shown here is derived from an EMBL/GenBank/DDBJ whole genome shotgun (WGS) entry which is preliminary data.</text>
</comment>
<gene>
    <name evidence="2" type="ORF">J2W84_000156</name>
</gene>
<evidence type="ECO:0000256" key="1">
    <source>
        <dbReference type="SAM" id="MobiDB-lite"/>
    </source>
</evidence>
<sequence>MKTFFKSILSISLSILSQSCETATESAAPVRPTSGQSVQIGNGAFTREEEAPSGPFYGTKSVEVAFVLANIN</sequence>
<evidence type="ECO:0000313" key="2">
    <source>
        <dbReference type="EMBL" id="MDR6803119.1"/>
    </source>
</evidence>
<dbReference type="PROSITE" id="PS51257">
    <property type="entry name" value="PROKAR_LIPOPROTEIN"/>
    <property type="match status" value="1"/>
</dbReference>
<keyword evidence="3" id="KW-1185">Reference proteome</keyword>
<proteinExistence type="predicted"/>
<protein>
    <submittedName>
        <fullName evidence="2">Uncharacterized protein</fullName>
    </submittedName>
</protein>
<dbReference type="RefSeq" id="WP_309980633.1">
    <property type="nucleotide sequence ID" value="NZ_JAVDTI010000001.1"/>
</dbReference>
<evidence type="ECO:0000313" key="3">
    <source>
        <dbReference type="Proteomes" id="UP001264980"/>
    </source>
</evidence>
<organism evidence="2 3">
    <name type="scientific">Dyadobacter fermentans</name>
    <dbReference type="NCBI Taxonomy" id="94254"/>
    <lineage>
        <taxon>Bacteria</taxon>
        <taxon>Pseudomonadati</taxon>
        <taxon>Bacteroidota</taxon>
        <taxon>Cytophagia</taxon>
        <taxon>Cytophagales</taxon>
        <taxon>Spirosomataceae</taxon>
        <taxon>Dyadobacter</taxon>
    </lineage>
</organism>
<dbReference type="EMBL" id="JAVDTI010000001">
    <property type="protein sequence ID" value="MDR6803119.1"/>
    <property type="molecule type" value="Genomic_DNA"/>
</dbReference>
<feature type="region of interest" description="Disordered" evidence="1">
    <location>
        <begin position="25"/>
        <end position="52"/>
    </location>
</feature>
<name>A0ABU1QPP0_9BACT</name>
<accession>A0ABU1QPP0</accession>